<feature type="region of interest" description="Disordered" evidence="1">
    <location>
        <begin position="742"/>
        <end position="786"/>
    </location>
</feature>
<accession>A0A7J6KXX8</accession>
<dbReference type="Proteomes" id="UP000572268">
    <property type="component" value="Unassembled WGS sequence"/>
</dbReference>
<evidence type="ECO:0000313" key="4">
    <source>
        <dbReference type="Proteomes" id="UP000572268"/>
    </source>
</evidence>
<comment type="caution">
    <text evidence="3">The sequence shown here is derived from an EMBL/GenBank/DDBJ whole genome shotgun (WGS) entry which is preliminary data.</text>
</comment>
<gene>
    <name evidence="3" type="ORF">FOL46_000406</name>
</gene>
<dbReference type="AlphaFoldDB" id="A0A7J6KXX8"/>
<protein>
    <submittedName>
        <fullName evidence="3">Uncharacterized protein</fullName>
    </submittedName>
</protein>
<dbReference type="EMBL" id="JABANN010001081">
    <property type="protein sequence ID" value="KAF4651286.1"/>
    <property type="molecule type" value="Genomic_DNA"/>
</dbReference>
<feature type="region of interest" description="Disordered" evidence="1">
    <location>
        <begin position="856"/>
        <end position="875"/>
    </location>
</feature>
<feature type="compositionally biased region" description="Low complexity" evidence="1">
    <location>
        <begin position="742"/>
        <end position="752"/>
    </location>
</feature>
<keyword evidence="2" id="KW-0732">Signal</keyword>
<name>A0A7J6KXX8_PEROL</name>
<sequence>MPKLIFLILCQSEVALSATPKARFAPVVKNEVASGLYKPPREGSEKICSTLPSLTDFSLEVSESGGQQVALASARVGDHHVEMRKKSPLVWKADGVTKAINIRPYEFAHESKRCFNFKANTPTGLSEAGKFMRNMYKLLGKEEGTQAALQLAFCKTLSGPVVGIGLRRNEEGLIIGFEHILLLGRRVEIEHAQEGPRSPSLSYEPVRIYHLPSGRYKATPRKTDRVCSTLPLLTSFEMKVWEYDGQQAAKMTATVADRPVGMAQGVRLACYGDSFVRRLNFTQYGFPKKKPENCFRFQDERDVVEKFMRGLYTAMGEPLTRRQDSSIVICKCTSIILVGMILETKRHRTRTGFKNILFLDGPLAIAAHEQIDSVAPATLKGRERERPSAAVGAAKEHESVPRKQLAFGTYTSKKESTAGLCSTFPLLTGFEFEVSEIDGQQVALATAYVGDQRIVMREKSRLVRYSDVHVGESRWGLTEFFTFKADKGWGMSAAGEFVRRLYRAMGKEEPRQAATHLAFYEVRFGLLVLLDSKWSRGEISSFEGVFSLFGPSTSPTSAESSPLLSANSVVGNDVPSGRYKAVRNGTDKVCSSLPLLTDFEVIVREDGGQQVAVVNAKVADEVFLMTRDVRLVWYSERFTRRRELRRYGLPKRTSKRCFHFVEEKGSPVLKFMHDFYYGAMKKEAPKLPHKHLAFCPVSSKILVGIGVQKAATDRRLSGFENTFFIISKVETNTAAEGEVARLSSSSPVASLSNRKRKSSSEPTVAAKKRSTLTEEPSEEMARSPASDISDFFPDWLLDEELGLDTGWASAPDIRTLWEENSQPTEPVHAHRSPELSLGITENTIKDEENLNVQAGPPPTHTVAGDGSPAPGSLFSGEFPEDFLDKWLLFPELFSPVNLEPTEDVQ</sequence>
<organism evidence="3 4">
    <name type="scientific">Perkinsus olseni</name>
    <name type="common">Perkinsus atlanticus</name>
    <dbReference type="NCBI Taxonomy" id="32597"/>
    <lineage>
        <taxon>Eukaryota</taxon>
        <taxon>Sar</taxon>
        <taxon>Alveolata</taxon>
        <taxon>Perkinsozoa</taxon>
        <taxon>Perkinsea</taxon>
        <taxon>Perkinsida</taxon>
        <taxon>Perkinsidae</taxon>
        <taxon>Perkinsus</taxon>
    </lineage>
</organism>
<reference evidence="3 4" key="1">
    <citation type="submission" date="2020-04" db="EMBL/GenBank/DDBJ databases">
        <title>Perkinsus olseni comparative genomics.</title>
        <authorList>
            <person name="Bogema D.R."/>
        </authorList>
    </citation>
    <scope>NUCLEOTIDE SEQUENCE [LARGE SCALE GENOMIC DNA]</scope>
    <source>
        <strain evidence="3">ATCC PRA-31</strain>
    </source>
</reference>
<evidence type="ECO:0000313" key="3">
    <source>
        <dbReference type="EMBL" id="KAF4651286.1"/>
    </source>
</evidence>
<feature type="chain" id="PRO_5029758736" evidence="2">
    <location>
        <begin position="18"/>
        <end position="905"/>
    </location>
</feature>
<evidence type="ECO:0000256" key="2">
    <source>
        <dbReference type="SAM" id="SignalP"/>
    </source>
</evidence>
<feature type="signal peptide" evidence="2">
    <location>
        <begin position="1"/>
        <end position="17"/>
    </location>
</feature>
<proteinExistence type="predicted"/>
<evidence type="ECO:0000256" key="1">
    <source>
        <dbReference type="SAM" id="MobiDB-lite"/>
    </source>
</evidence>